<evidence type="ECO:0000313" key="2">
    <source>
        <dbReference type="EMBL" id="ORY26445.1"/>
    </source>
</evidence>
<dbReference type="EMBL" id="MCGO01000114">
    <property type="protein sequence ID" value="ORY26445.1"/>
    <property type="molecule type" value="Genomic_DNA"/>
</dbReference>
<gene>
    <name evidence="2" type="ORF">BCR33DRAFT_705018</name>
</gene>
<dbReference type="Proteomes" id="UP000193642">
    <property type="component" value="Unassembled WGS sequence"/>
</dbReference>
<sequence length="119" mass="14060">MSVQPHNFPPIHSFTPFFSYSFCPSDSRQPTQETWIRQRTLWIEIILSYCQSQRLFLVDLNELAKSPLFDNKTINRRVQREMIDELFAELLRLGMENGKTRNKRNDVSYGGRSPRNGLH</sequence>
<dbReference type="GO" id="GO:0042803">
    <property type="term" value="F:protein homodimerization activity"/>
    <property type="evidence" value="ECO:0007669"/>
    <property type="project" value="TreeGrafter"/>
</dbReference>
<dbReference type="PANTHER" id="PTHR13149">
    <property type="entry name" value="VACUOLAR PROTEIN SORTING-ASSOCIATED PROTEIN VPS25"/>
    <property type="match status" value="1"/>
</dbReference>
<dbReference type="AlphaFoldDB" id="A0A1Y2AX10"/>
<dbReference type="SUPFAM" id="SSF46785">
    <property type="entry name" value="Winged helix' DNA-binding domain"/>
    <property type="match status" value="1"/>
</dbReference>
<comment type="caution">
    <text evidence="2">The sequence shown here is derived from an EMBL/GenBank/DDBJ whole genome shotgun (WGS) entry which is preliminary data.</text>
</comment>
<proteinExistence type="predicted"/>
<feature type="region of interest" description="Disordered" evidence="1">
    <location>
        <begin position="100"/>
        <end position="119"/>
    </location>
</feature>
<accession>A0A1Y2AX10</accession>
<dbReference type="InterPro" id="IPR036390">
    <property type="entry name" value="WH_DNA-bd_sf"/>
</dbReference>
<name>A0A1Y2AX10_9FUNG</name>
<keyword evidence="3" id="KW-1185">Reference proteome</keyword>
<dbReference type="OrthoDB" id="245150at2759"/>
<dbReference type="STRING" id="329046.A0A1Y2AX10"/>
<dbReference type="GO" id="GO:0005198">
    <property type="term" value="F:structural molecule activity"/>
    <property type="evidence" value="ECO:0007669"/>
    <property type="project" value="TreeGrafter"/>
</dbReference>
<protein>
    <submittedName>
        <fullName evidence="2">ESCRT-II-domain-containing protein</fullName>
    </submittedName>
</protein>
<dbReference type="PANTHER" id="PTHR13149:SF0">
    <property type="entry name" value="VACUOLAR PROTEIN-SORTING-ASSOCIATED PROTEIN 25"/>
    <property type="match status" value="1"/>
</dbReference>
<organism evidence="2 3">
    <name type="scientific">Rhizoclosmatium globosum</name>
    <dbReference type="NCBI Taxonomy" id="329046"/>
    <lineage>
        <taxon>Eukaryota</taxon>
        <taxon>Fungi</taxon>
        <taxon>Fungi incertae sedis</taxon>
        <taxon>Chytridiomycota</taxon>
        <taxon>Chytridiomycota incertae sedis</taxon>
        <taxon>Chytridiomycetes</taxon>
        <taxon>Chytridiales</taxon>
        <taxon>Chytriomycetaceae</taxon>
        <taxon>Rhizoclosmatium</taxon>
    </lineage>
</organism>
<dbReference type="Gene3D" id="1.10.10.570">
    <property type="entry name" value="Winged helix' DNA-binding domain. Chain C. Domain 1"/>
    <property type="match status" value="1"/>
</dbReference>
<dbReference type="GO" id="GO:0043328">
    <property type="term" value="P:protein transport to vacuole involved in ubiquitin-dependent protein catabolic process via the multivesicular body sorting pathway"/>
    <property type="evidence" value="ECO:0007669"/>
    <property type="project" value="TreeGrafter"/>
</dbReference>
<dbReference type="InterPro" id="IPR014041">
    <property type="entry name" value="ESCRT-II_cplx_Vps25-sub_N"/>
</dbReference>
<dbReference type="Pfam" id="PF05871">
    <property type="entry name" value="ESCRT-II"/>
    <property type="match status" value="1"/>
</dbReference>
<reference evidence="2 3" key="1">
    <citation type="submission" date="2016-07" db="EMBL/GenBank/DDBJ databases">
        <title>Pervasive Adenine N6-methylation of Active Genes in Fungi.</title>
        <authorList>
            <consortium name="DOE Joint Genome Institute"/>
            <person name="Mondo S.J."/>
            <person name="Dannebaum R.O."/>
            <person name="Kuo R.C."/>
            <person name="Labutti K."/>
            <person name="Haridas S."/>
            <person name="Kuo A."/>
            <person name="Salamov A."/>
            <person name="Ahrendt S.R."/>
            <person name="Lipzen A."/>
            <person name="Sullivan W."/>
            <person name="Andreopoulos W.B."/>
            <person name="Clum A."/>
            <person name="Lindquist E."/>
            <person name="Daum C."/>
            <person name="Ramamoorthy G.K."/>
            <person name="Gryganskyi A."/>
            <person name="Culley D."/>
            <person name="Magnuson J.K."/>
            <person name="James T.Y."/>
            <person name="O'Malley M.A."/>
            <person name="Stajich J.E."/>
            <person name="Spatafora J.W."/>
            <person name="Visel A."/>
            <person name="Grigoriev I.V."/>
        </authorList>
    </citation>
    <scope>NUCLEOTIDE SEQUENCE [LARGE SCALE GENOMIC DNA]</scope>
    <source>
        <strain evidence="2 3">JEL800</strain>
    </source>
</reference>
<evidence type="ECO:0000256" key="1">
    <source>
        <dbReference type="SAM" id="MobiDB-lite"/>
    </source>
</evidence>
<evidence type="ECO:0000313" key="3">
    <source>
        <dbReference type="Proteomes" id="UP000193642"/>
    </source>
</evidence>
<dbReference type="InterPro" id="IPR008570">
    <property type="entry name" value="ESCRT-II_cplx_Vps25-sub"/>
</dbReference>
<dbReference type="GO" id="GO:0000814">
    <property type="term" value="C:ESCRT II complex"/>
    <property type="evidence" value="ECO:0007669"/>
    <property type="project" value="InterPro"/>
</dbReference>